<organism evidence="1 2">
    <name type="scientific">Orientia tsutsugamushi</name>
    <name type="common">Rickettsia tsutsugamushi</name>
    <dbReference type="NCBI Taxonomy" id="784"/>
    <lineage>
        <taxon>Bacteria</taxon>
        <taxon>Pseudomonadati</taxon>
        <taxon>Pseudomonadota</taxon>
        <taxon>Alphaproteobacteria</taxon>
        <taxon>Rickettsiales</taxon>
        <taxon>Rickettsiaceae</taxon>
        <taxon>Rickettsieae</taxon>
        <taxon>Orientia</taxon>
    </lineage>
</organism>
<evidence type="ECO:0000313" key="1">
    <source>
        <dbReference type="EMBL" id="SPR05025.1"/>
    </source>
</evidence>
<name>A0A2U3QVL1_ORITS</name>
<protein>
    <submittedName>
        <fullName evidence="1">Uncharacterized protein</fullName>
    </submittedName>
</protein>
<gene>
    <name evidence="1" type="ORF">UT176_00649</name>
</gene>
<accession>A0A2U3QVL1</accession>
<reference evidence="2" key="1">
    <citation type="submission" date="2018-03" db="EMBL/GenBank/DDBJ databases">
        <authorList>
            <person name="Batty M. E."/>
            <person name="Batty M E."/>
        </authorList>
    </citation>
    <scope>NUCLEOTIDE SEQUENCE [LARGE SCALE GENOMIC DNA]</scope>
</reference>
<dbReference type="Proteomes" id="UP000244960">
    <property type="component" value="Chromosome I"/>
</dbReference>
<sequence length="92" mass="10553">MQSGAKKNIKDNYEDIAENLSSDYDVIISLKQCTPVIEEADVQKISQCITRSYNISKYSVVTLQKITDITKVNKEIKKVNFFLTYKLSTKCH</sequence>
<evidence type="ECO:0000313" key="2">
    <source>
        <dbReference type="Proteomes" id="UP000244960"/>
    </source>
</evidence>
<dbReference type="AlphaFoldDB" id="A0A2U3QVL1"/>
<dbReference type="RefSeq" id="WP_045919013.1">
    <property type="nucleotide sequence ID" value="NZ_LS398547.1"/>
</dbReference>
<dbReference type="EMBL" id="LS398547">
    <property type="protein sequence ID" value="SPR05025.1"/>
    <property type="molecule type" value="Genomic_DNA"/>
</dbReference>
<proteinExistence type="predicted"/>